<evidence type="ECO:0000256" key="2">
    <source>
        <dbReference type="ARBA" id="ARBA00022490"/>
    </source>
</evidence>
<dbReference type="SUPFAM" id="SSF88697">
    <property type="entry name" value="PUA domain-like"/>
    <property type="match status" value="1"/>
</dbReference>
<dbReference type="EC" id="2.1.1.-" evidence="10"/>
<evidence type="ECO:0000256" key="8">
    <source>
        <dbReference type="ARBA" id="ARBA00038091"/>
    </source>
</evidence>
<keyword evidence="2" id="KW-0963">Cytoplasm</keyword>
<dbReference type="InterPro" id="IPR019614">
    <property type="entry name" value="SAM-dep_methyl-trfase"/>
</dbReference>
<evidence type="ECO:0000313" key="10">
    <source>
        <dbReference type="EMBL" id="WAJ71471.1"/>
    </source>
</evidence>
<dbReference type="GO" id="GO:0032259">
    <property type="term" value="P:methylation"/>
    <property type="evidence" value="ECO:0007669"/>
    <property type="project" value="UniProtKB-KW"/>
</dbReference>
<keyword evidence="11" id="KW-1185">Reference proteome</keyword>
<evidence type="ECO:0000313" key="11">
    <source>
        <dbReference type="Proteomes" id="UP001163726"/>
    </source>
</evidence>
<evidence type="ECO:0000256" key="6">
    <source>
        <dbReference type="ARBA" id="ARBA00022691"/>
    </source>
</evidence>
<keyword evidence="7" id="KW-0694">RNA-binding</keyword>
<gene>
    <name evidence="10" type="ORF">OLW01_06650</name>
</gene>
<dbReference type="PROSITE" id="PS50890">
    <property type="entry name" value="PUA"/>
    <property type="match status" value="1"/>
</dbReference>
<feature type="domain" description="PUA" evidence="9">
    <location>
        <begin position="2"/>
        <end position="87"/>
    </location>
</feature>
<dbReference type="Gene3D" id="3.30.750.80">
    <property type="entry name" value="RNA methyltransferase domain (HRMD) like"/>
    <property type="match status" value="1"/>
</dbReference>
<dbReference type="SUPFAM" id="SSF53335">
    <property type="entry name" value="S-adenosyl-L-methionine-dependent methyltransferases"/>
    <property type="match status" value="1"/>
</dbReference>
<dbReference type="InterPro" id="IPR036974">
    <property type="entry name" value="PUA_sf"/>
</dbReference>
<evidence type="ECO:0000256" key="1">
    <source>
        <dbReference type="ARBA" id="ARBA00004496"/>
    </source>
</evidence>
<keyword evidence="4 10" id="KW-0489">Methyltransferase</keyword>
<dbReference type="Proteomes" id="UP001163726">
    <property type="component" value="Chromosome"/>
</dbReference>
<comment type="similarity">
    <text evidence="8">Belongs to the methyltransferase superfamily. RlmI family.</text>
</comment>
<evidence type="ECO:0000256" key="5">
    <source>
        <dbReference type="ARBA" id="ARBA00022679"/>
    </source>
</evidence>
<dbReference type="InterPro" id="IPR015947">
    <property type="entry name" value="PUA-like_sf"/>
</dbReference>
<dbReference type="RefSeq" id="WP_268075982.1">
    <property type="nucleotide sequence ID" value="NZ_CP109965.1"/>
</dbReference>
<evidence type="ECO:0000259" key="9">
    <source>
        <dbReference type="SMART" id="SM00359"/>
    </source>
</evidence>
<dbReference type="InterPro" id="IPR029063">
    <property type="entry name" value="SAM-dependent_MTases_sf"/>
</dbReference>
<dbReference type="GO" id="GO:0008168">
    <property type="term" value="F:methyltransferase activity"/>
    <property type="evidence" value="ECO:0007669"/>
    <property type="project" value="UniProtKB-KW"/>
</dbReference>
<dbReference type="PANTHER" id="PTHR42873">
    <property type="entry name" value="RIBOSOMAL RNA LARGE SUBUNIT METHYLTRANSFERASE"/>
    <property type="match status" value="1"/>
</dbReference>
<dbReference type="CDD" id="cd21153">
    <property type="entry name" value="PUA_RlmI"/>
    <property type="match status" value="1"/>
</dbReference>
<dbReference type="CDD" id="cd11572">
    <property type="entry name" value="RlmI_M_like"/>
    <property type="match status" value="1"/>
</dbReference>
<dbReference type="Pfam" id="PF17785">
    <property type="entry name" value="PUA_3"/>
    <property type="match status" value="1"/>
</dbReference>
<accession>A0ABY7AT59</accession>
<sequence>MATITLVKGREKSLLRRHPWIFSRAIANVEGNPGSGDTVEVYSFKGDWLATAAYSPHSQIRARVWTFTPNTKIDLSFFIQKIKSAKQLRDDLIAPVSNAYRLIAGESDSLPGITLDVYDQIIVGQFLSAGAEKHKPLIVEALNNVFPNQPIYERSDVAVRKKEGLKQTRGWLHGESELQVWIKEHGLDVLIDIDKGHKTGFYLDQRDNRQVAAKYSKGKTVLNCFSYTGTFGLYALQAGAESVINVDVSDSALETANLQYQKNGFKQGFEQINADVFKYLRECKQQGKQFDTIVLDPPKFAENKGQVIRACRGYKDINMLALQILKPGGTLLTFSCSGLVDADLFQKVVADAAVDAKVEAQVVEKLTQAKDHPISLNYPEAFYLKGLVVKKSFG</sequence>
<proteinExistence type="inferred from homology"/>
<dbReference type="Gene3D" id="2.30.130.10">
    <property type="entry name" value="PUA domain"/>
    <property type="match status" value="1"/>
</dbReference>
<dbReference type="PANTHER" id="PTHR42873:SF1">
    <property type="entry name" value="S-ADENOSYLMETHIONINE-DEPENDENT METHYLTRANSFERASE DOMAIN-CONTAINING PROTEIN"/>
    <property type="match status" value="1"/>
</dbReference>
<evidence type="ECO:0000256" key="3">
    <source>
        <dbReference type="ARBA" id="ARBA00022552"/>
    </source>
</evidence>
<dbReference type="Pfam" id="PF10672">
    <property type="entry name" value="Methyltrans_SAM"/>
    <property type="match status" value="1"/>
</dbReference>
<dbReference type="CDD" id="cd02440">
    <property type="entry name" value="AdoMet_MTases"/>
    <property type="match status" value="1"/>
</dbReference>
<evidence type="ECO:0000256" key="7">
    <source>
        <dbReference type="ARBA" id="ARBA00022884"/>
    </source>
</evidence>
<keyword evidence="3" id="KW-0698">rRNA processing</keyword>
<dbReference type="Gene3D" id="3.40.50.150">
    <property type="entry name" value="Vaccinia Virus protein VP39"/>
    <property type="match status" value="1"/>
</dbReference>
<keyword evidence="6" id="KW-0949">S-adenosyl-L-methionine</keyword>
<organism evidence="10 11">
    <name type="scientific">Catenovulum adriaticum</name>
    <dbReference type="NCBI Taxonomy" id="2984846"/>
    <lineage>
        <taxon>Bacteria</taxon>
        <taxon>Pseudomonadati</taxon>
        <taxon>Pseudomonadota</taxon>
        <taxon>Gammaproteobacteria</taxon>
        <taxon>Alteromonadales</taxon>
        <taxon>Alteromonadaceae</taxon>
        <taxon>Catenovulum</taxon>
    </lineage>
</organism>
<keyword evidence="5 10" id="KW-0808">Transferase</keyword>
<dbReference type="SMART" id="SM00359">
    <property type="entry name" value="PUA"/>
    <property type="match status" value="1"/>
</dbReference>
<name>A0ABY7AT59_9ALTE</name>
<protein>
    <submittedName>
        <fullName evidence="10">Class I SAM-dependent methyltransferase</fullName>
        <ecNumber evidence="10">2.1.1.-</ecNumber>
    </submittedName>
</protein>
<dbReference type="InterPro" id="IPR002478">
    <property type="entry name" value="PUA"/>
</dbReference>
<comment type="subcellular location">
    <subcellularLocation>
        <location evidence="1">Cytoplasm</location>
    </subcellularLocation>
</comment>
<evidence type="ECO:0000256" key="4">
    <source>
        <dbReference type="ARBA" id="ARBA00022603"/>
    </source>
</evidence>
<dbReference type="InterPro" id="IPR041532">
    <property type="entry name" value="RlmI-like_PUA"/>
</dbReference>
<reference evidence="10" key="1">
    <citation type="submission" date="2022-10" db="EMBL/GenBank/DDBJ databases">
        <title>Catenovulum adriacola sp. nov. isolated in the Harbour of Susak.</title>
        <authorList>
            <person name="Schoch T."/>
            <person name="Reich S.J."/>
            <person name="Stoeferle S."/>
            <person name="Flaiz M."/>
            <person name="Kazda M."/>
            <person name="Riedel C.U."/>
            <person name="Duerre P."/>
        </authorList>
    </citation>
    <scope>NUCLEOTIDE SEQUENCE</scope>
    <source>
        <strain evidence="10">TS8</strain>
    </source>
</reference>
<dbReference type="EMBL" id="CP109965">
    <property type="protein sequence ID" value="WAJ71471.1"/>
    <property type="molecule type" value="Genomic_DNA"/>
</dbReference>